<dbReference type="InterPro" id="IPR023346">
    <property type="entry name" value="Lysozyme-like_dom_sf"/>
</dbReference>
<dbReference type="GO" id="GO:0016301">
    <property type="term" value="F:kinase activity"/>
    <property type="evidence" value="ECO:0007669"/>
    <property type="project" value="UniProtKB-KW"/>
</dbReference>
<feature type="region of interest" description="Disordered" evidence="1">
    <location>
        <begin position="209"/>
        <end position="245"/>
    </location>
</feature>
<keyword evidence="3" id="KW-1185">Reference proteome</keyword>
<dbReference type="EMBL" id="JAVIZA010000001">
    <property type="protein sequence ID" value="MDR6168668.1"/>
    <property type="molecule type" value="Genomic_DNA"/>
</dbReference>
<protein>
    <submittedName>
        <fullName evidence="2">Chemotaxis protein histidine kinase CheA</fullName>
    </submittedName>
</protein>
<reference evidence="2 3" key="1">
    <citation type="submission" date="2023-08" db="EMBL/GenBank/DDBJ databases">
        <title>Functional and genomic diversity of the sorghum phyllosphere microbiome.</title>
        <authorList>
            <person name="Shade A."/>
        </authorList>
    </citation>
    <scope>NUCLEOTIDE SEQUENCE [LARGE SCALE GENOMIC DNA]</scope>
    <source>
        <strain evidence="2 3">SORGH_AS_0919</strain>
    </source>
</reference>
<keyword evidence="2" id="KW-0808">Transferase</keyword>
<name>A0ABU1I6E3_9MICO</name>
<sequence>MTSSSSQPTRRDLRRSTTSASSSASRRFVRPAALTLGLALGLTAVVGTTASAALPTASGPAPVMQRAALVTAAATSTSKPLSAIEQATSDAVAAAEASVVDAATVTGDVSAAALPIEGDTTIDTSQLRERIAGLKDTDVIPTLLLPDLTDKLTDATDDVQAETADLRGRLEAAQAQKAAEEEAARIAAEEAAAAEAAAKAKAEEEAAAAAAAQRSNSSRSSSSSSSAPAASAVASTGDNSPGAAQQAASNMLGEFGWGQDQFSCLVSLWNKESGWNYQAYNSGSGAYGIPQALPGSKMASAGGDWQTSAVTQVRWGLGYISGRYGSPCGAWGHSQSTGWY</sequence>
<feature type="compositionally biased region" description="Polar residues" evidence="1">
    <location>
        <begin position="236"/>
        <end position="245"/>
    </location>
</feature>
<evidence type="ECO:0000313" key="2">
    <source>
        <dbReference type="EMBL" id="MDR6168668.1"/>
    </source>
</evidence>
<feature type="compositionally biased region" description="Low complexity" evidence="1">
    <location>
        <begin position="209"/>
        <end position="235"/>
    </location>
</feature>
<evidence type="ECO:0000256" key="1">
    <source>
        <dbReference type="SAM" id="MobiDB-lite"/>
    </source>
</evidence>
<dbReference type="SUPFAM" id="SSF53955">
    <property type="entry name" value="Lysozyme-like"/>
    <property type="match status" value="1"/>
</dbReference>
<comment type="caution">
    <text evidence="2">The sequence shown here is derived from an EMBL/GenBank/DDBJ whole genome shotgun (WGS) entry which is preliminary data.</text>
</comment>
<feature type="region of interest" description="Disordered" evidence="1">
    <location>
        <begin position="1"/>
        <end position="24"/>
    </location>
</feature>
<gene>
    <name evidence="2" type="ORF">QE367_002872</name>
</gene>
<dbReference type="Proteomes" id="UP001260188">
    <property type="component" value="Unassembled WGS sequence"/>
</dbReference>
<organism evidence="2 3">
    <name type="scientific">Microbacterium paludicola</name>
    <dbReference type="NCBI Taxonomy" id="300019"/>
    <lineage>
        <taxon>Bacteria</taxon>
        <taxon>Bacillati</taxon>
        <taxon>Actinomycetota</taxon>
        <taxon>Actinomycetes</taxon>
        <taxon>Micrococcales</taxon>
        <taxon>Microbacteriaceae</taxon>
        <taxon>Microbacterium</taxon>
    </lineage>
</organism>
<proteinExistence type="predicted"/>
<dbReference type="RefSeq" id="WP_023952314.1">
    <property type="nucleotide sequence ID" value="NZ_CP018134.1"/>
</dbReference>
<evidence type="ECO:0000313" key="3">
    <source>
        <dbReference type="Proteomes" id="UP001260188"/>
    </source>
</evidence>
<accession>A0ABU1I6E3</accession>
<keyword evidence="2" id="KW-0418">Kinase</keyword>